<dbReference type="SUPFAM" id="SSF51905">
    <property type="entry name" value="FAD/NAD(P)-binding domain"/>
    <property type="match status" value="1"/>
</dbReference>
<feature type="compositionally biased region" description="Basic and acidic residues" evidence="1">
    <location>
        <begin position="496"/>
        <end position="505"/>
    </location>
</feature>
<evidence type="ECO:0000259" key="3">
    <source>
        <dbReference type="Pfam" id="PF16092"/>
    </source>
</evidence>
<dbReference type="InterPro" id="IPR038884">
    <property type="entry name" value="CFAP61"/>
</dbReference>
<dbReference type="Pfam" id="PF07992">
    <property type="entry name" value="Pyr_redox_2"/>
    <property type="match status" value="1"/>
</dbReference>
<dbReference type="Pfam" id="PF16092">
    <property type="entry name" value="CFAP61_N"/>
    <property type="match status" value="1"/>
</dbReference>
<feature type="compositionally biased region" description="Basic and acidic residues" evidence="1">
    <location>
        <begin position="704"/>
        <end position="713"/>
    </location>
</feature>
<dbReference type="Pfam" id="PF23150">
    <property type="entry name" value="CFAP61_dimer"/>
    <property type="match status" value="1"/>
</dbReference>
<gene>
    <name evidence="5" type="ORF">CTAYLR_009707</name>
</gene>
<feature type="domain" description="CFAP61 dimerisation" evidence="4">
    <location>
        <begin position="951"/>
        <end position="1093"/>
    </location>
</feature>
<comment type="caution">
    <text evidence="5">The sequence shown here is derived from an EMBL/GenBank/DDBJ whole genome shotgun (WGS) entry which is preliminary data.</text>
</comment>
<evidence type="ECO:0008006" key="7">
    <source>
        <dbReference type="Google" id="ProtNLM"/>
    </source>
</evidence>
<evidence type="ECO:0000313" key="5">
    <source>
        <dbReference type="EMBL" id="KAJ8603908.1"/>
    </source>
</evidence>
<sequence>MAFSTRRARPEDHAAISKLVAAGGTTRYRKQFGAFNLAALLETGFLPLVVVKEDTTPAAGVRCFVVFSDGPRNETHKAEEKLLELKELGDLAVGNTLWVDFCAAESGAGRDLFEHALRTALTTLPAIDHVLLLTTESVPPECAAFFKAVEEKRVAYRARESIVPTLKVRDAKVEDSDDLLPIFEEQSQNLSQHFGEFFIAEMIEAQDEQNRAIVATRDGRAVGMLTASADLDVPTLQQCFELDVYDGFEKSNVRLPNAFAITLFCLDREHESRASDFLAPMFALYPERDYCIFTAPPSVRSDSHLLRNFTPVPPRFGSTFTHALYVLHRRALLAPRVSRFDRATHLQGVSRLVPERVSEVLDRCDAEAATSLSDNPNEAAFAAVVGDRVVGFVALGRRAASTNAVSWLKANYQVEDYVPFERHRARAQAVLTYCVVDPIFAVHARFVLKEAMRLYDKTVVYHETTTTDVSTPPSPVVLAELAPIRARWRPTPGPTEQRDPRARNFDDDDFDDDVKPECVSSPPNKKKEEVGGRLLHHITRRLVVAPKLRVTARIVVSGATTCAIGFLETLLFQGDLHFVHVTVLSPDGFLQRNQRRPLQPVDEDAPEQFVFDALGLSHRVRAIHSAIKNIDRENRAVVLGDGTLVPYDLLVLADGVEESTKKRLLRQDAPADILASSLARVEAMTRAAFSGVADDDDVGAASPEDSRVSPENKEDVARALRGLVSLSSQKDVDAFIADDVVFSRRRRRLKHEGITIEPPVVLVYGGTLRALAAVHGLSTFPVVAKLVIPSDDLDSLGDAVIDRLVKEQLEAGGATVLFGRSLKSLVHDDDGTLVGARFSSRDEEIIIECDVVLGADAADTSIELFRAINEAGLVYDGRLVVDSTFRTTDPAIYAAGPHTKFSKVEKGLAKKHGGGPRALYHERNNELELGTRLAGRVLAALLDEDDDHTFPTFCKPHTVSAVLPGGLFYCRSSLPLVPNDCELLPTGSLDDPTLKRRDGDDAVPNNNDVDAARTGVRSHGDVARARGRYTVLKVDGGGRVSEILYLGRDPVEPRNLAALVGLQEAWLNSAWASYDRGIVDDWIEFFRQDWCSSLRFDRFADLQTQIRDILVHDAAAGEIVETLRKEFKAGKDPATLRLLRSELLGVAGSALPPQTKDLLENAVLGYLRKNRVLLPRFHLPDRRSRPPVVAGASAAATLT</sequence>
<dbReference type="InterPro" id="IPR056299">
    <property type="entry name" value="CFAP61_dimer"/>
</dbReference>
<feature type="domain" description="FAD/NAD(P)-binding" evidence="2">
    <location>
        <begin position="795"/>
        <end position="896"/>
    </location>
</feature>
<dbReference type="PANTHER" id="PTHR21178:SF8">
    <property type="entry name" value="CILIA- AND FLAGELLA-ASSOCIATED PROTEIN 61"/>
    <property type="match status" value="1"/>
</dbReference>
<feature type="region of interest" description="Disordered" evidence="1">
    <location>
        <begin position="488"/>
        <end position="529"/>
    </location>
</feature>
<organism evidence="5 6">
    <name type="scientific">Chrysophaeum taylorii</name>
    <dbReference type="NCBI Taxonomy" id="2483200"/>
    <lineage>
        <taxon>Eukaryota</taxon>
        <taxon>Sar</taxon>
        <taxon>Stramenopiles</taxon>
        <taxon>Ochrophyta</taxon>
        <taxon>Pelagophyceae</taxon>
        <taxon>Pelagomonadales</taxon>
        <taxon>Pelagomonadaceae</taxon>
        <taxon>Chrysophaeum</taxon>
    </lineage>
</organism>
<accession>A0AAD7UFC5</accession>
<evidence type="ECO:0000259" key="4">
    <source>
        <dbReference type="Pfam" id="PF23150"/>
    </source>
</evidence>
<dbReference type="PANTHER" id="PTHR21178">
    <property type="entry name" value="CILIA- AND FLAGELLA-ASSOCIATED PROTEIN 61"/>
    <property type="match status" value="1"/>
</dbReference>
<name>A0AAD7UFC5_9STRA</name>
<evidence type="ECO:0000259" key="2">
    <source>
        <dbReference type="Pfam" id="PF07992"/>
    </source>
</evidence>
<reference evidence="5" key="1">
    <citation type="submission" date="2023-01" db="EMBL/GenBank/DDBJ databases">
        <title>Metagenome sequencing of chrysophaentin producing Chrysophaeum taylorii.</title>
        <authorList>
            <person name="Davison J."/>
            <person name="Bewley C."/>
        </authorList>
    </citation>
    <scope>NUCLEOTIDE SEQUENCE</scope>
    <source>
        <strain evidence="5">NIES-1699</strain>
    </source>
</reference>
<dbReference type="Proteomes" id="UP001230188">
    <property type="component" value="Unassembled WGS sequence"/>
</dbReference>
<dbReference type="InterPro" id="IPR036188">
    <property type="entry name" value="FAD/NAD-bd_sf"/>
</dbReference>
<protein>
    <recommendedName>
        <fullName evidence="7">Cilia- and flagella-associated protein 61 N-terminal domain-containing protein</fullName>
    </recommendedName>
</protein>
<feature type="region of interest" description="Disordered" evidence="1">
    <location>
        <begin position="992"/>
        <end position="1013"/>
    </location>
</feature>
<dbReference type="EMBL" id="JAQMWT010000343">
    <property type="protein sequence ID" value="KAJ8603908.1"/>
    <property type="molecule type" value="Genomic_DNA"/>
</dbReference>
<dbReference type="Gene3D" id="3.50.50.60">
    <property type="entry name" value="FAD/NAD(P)-binding domain"/>
    <property type="match status" value="3"/>
</dbReference>
<proteinExistence type="predicted"/>
<feature type="domain" description="Cilia- and flagella-associated protein 61 N-terminal" evidence="3">
    <location>
        <begin position="5"/>
        <end position="249"/>
    </location>
</feature>
<dbReference type="InterPro" id="IPR032151">
    <property type="entry name" value="CFAP61_N"/>
</dbReference>
<feature type="region of interest" description="Disordered" evidence="1">
    <location>
        <begin position="694"/>
        <end position="713"/>
    </location>
</feature>
<dbReference type="InterPro" id="IPR023753">
    <property type="entry name" value="FAD/NAD-binding_dom"/>
</dbReference>
<dbReference type="AlphaFoldDB" id="A0AAD7UFC5"/>
<evidence type="ECO:0000256" key="1">
    <source>
        <dbReference type="SAM" id="MobiDB-lite"/>
    </source>
</evidence>
<keyword evidence="6" id="KW-1185">Reference proteome</keyword>
<dbReference type="GO" id="GO:0016491">
    <property type="term" value="F:oxidoreductase activity"/>
    <property type="evidence" value="ECO:0007669"/>
    <property type="project" value="InterPro"/>
</dbReference>
<evidence type="ECO:0000313" key="6">
    <source>
        <dbReference type="Proteomes" id="UP001230188"/>
    </source>
</evidence>